<evidence type="ECO:0000313" key="5">
    <source>
        <dbReference type="EMBL" id="SFH73319.1"/>
    </source>
</evidence>
<keyword evidence="2 5" id="KW-0238">DNA-binding</keyword>
<dbReference type="InterPro" id="IPR000524">
    <property type="entry name" value="Tscrpt_reg_HTH_GntR"/>
</dbReference>
<proteinExistence type="predicted"/>
<dbReference type="InterPro" id="IPR008920">
    <property type="entry name" value="TF_FadR/GntR_C"/>
</dbReference>
<evidence type="ECO:0000259" key="4">
    <source>
        <dbReference type="PROSITE" id="PS50949"/>
    </source>
</evidence>
<protein>
    <submittedName>
        <fullName evidence="5">DNA-binding transcriptional regulator, GntR family</fullName>
    </submittedName>
</protein>
<feature type="domain" description="HTH gntR-type" evidence="4">
    <location>
        <begin position="12"/>
        <end position="79"/>
    </location>
</feature>
<dbReference type="Pfam" id="PF07729">
    <property type="entry name" value="FCD"/>
    <property type="match status" value="1"/>
</dbReference>
<evidence type="ECO:0000313" key="6">
    <source>
        <dbReference type="Proteomes" id="UP000199518"/>
    </source>
</evidence>
<dbReference type="Gene3D" id="1.10.10.10">
    <property type="entry name" value="Winged helix-like DNA-binding domain superfamily/Winged helix DNA-binding domain"/>
    <property type="match status" value="1"/>
</dbReference>
<evidence type="ECO:0000256" key="3">
    <source>
        <dbReference type="ARBA" id="ARBA00023163"/>
    </source>
</evidence>
<dbReference type="STRING" id="1576369.SAMN05421753_102262"/>
<keyword evidence="3" id="KW-0804">Transcription</keyword>
<evidence type="ECO:0000256" key="1">
    <source>
        <dbReference type="ARBA" id="ARBA00023015"/>
    </source>
</evidence>
<sequence length="223" mass="25047">MSNATLKPLKRSSLAETVAGQLRRGIIEGDFSPGSALSEPALAERLGVSRAPVREALIALEREGLVCFDDRGRTRVRALEPHDFEEICTLRVALESLAGRRACRSWNAELAAALTANLARQSTARTIGELSHLDGEFHELIVRAADHQRLLAAWLVLRPQLEMWLTHTFEQQMSLDREPREMTLQSHRQLFEALASGDEDRSAALSAEHVDAWRYLQPHYFSK</sequence>
<dbReference type="PANTHER" id="PTHR43537">
    <property type="entry name" value="TRANSCRIPTIONAL REGULATOR, GNTR FAMILY"/>
    <property type="match status" value="1"/>
</dbReference>
<dbReference type="AlphaFoldDB" id="A0A1I3CGI4"/>
<dbReference type="SMART" id="SM00895">
    <property type="entry name" value="FCD"/>
    <property type="match status" value="1"/>
</dbReference>
<dbReference type="InterPro" id="IPR011711">
    <property type="entry name" value="GntR_C"/>
</dbReference>
<dbReference type="SMART" id="SM00345">
    <property type="entry name" value="HTH_GNTR"/>
    <property type="match status" value="1"/>
</dbReference>
<dbReference type="InterPro" id="IPR036390">
    <property type="entry name" value="WH_DNA-bd_sf"/>
</dbReference>
<keyword evidence="1" id="KW-0805">Transcription regulation</keyword>
<dbReference type="CDD" id="cd07377">
    <property type="entry name" value="WHTH_GntR"/>
    <property type="match status" value="1"/>
</dbReference>
<dbReference type="RefSeq" id="WP_092048036.1">
    <property type="nucleotide sequence ID" value="NZ_FOQD01000002.1"/>
</dbReference>
<dbReference type="SUPFAM" id="SSF48008">
    <property type="entry name" value="GntR ligand-binding domain-like"/>
    <property type="match status" value="1"/>
</dbReference>
<dbReference type="SUPFAM" id="SSF46785">
    <property type="entry name" value="Winged helix' DNA-binding domain"/>
    <property type="match status" value="1"/>
</dbReference>
<evidence type="ECO:0000256" key="2">
    <source>
        <dbReference type="ARBA" id="ARBA00023125"/>
    </source>
</evidence>
<organism evidence="5 6">
    <name type="scientific">Planctomicrobium piriforme</name>
    <dbReference type="NCBI Taxonomy" id="1576369"/>
    <lineage>
        <taxon>Bacteria</taxon>
        <taxon>Pseudomonadati</taxon>
        <taxon>Planctomycetota</taxon>
        <taxon>Planctomycetia</taxon>
        <taxon>Planctomycetales</taxon>
        <taxon>Planctomycetaceae</taxon>
        <taxon>Planctomicrobium</taxon>
    </lineage>
</organism>
<gene>
    <name evidence="5" type="ORF">SAMN05421753_102262</name>
</gene>
<dbReference type="GO" id="GO:0003700">
    <property type="term" value="F:DNA-binding transcription factor activity"/>
    <property type="evidence" value="ECO:0007669"/>
    <property type="project" value="InterPro"/>
</dbReference>
<dbReference type="Proteomes" id="UP000199518">
    <property type="component" value="Unassembled WGS sequence"/>
</dbReference>
<dbReference type="GO" id="GO:0003677">
    <property type="term" value="F:DNA binding"/>
    <property type="evidence" value="ECO:0007669"/>
    <property type="project" value="UniProtKB-KW"/>
</dbReference>
<dbReference type="PRINTS" id="PR00035">
    <property type="entry name" value="HTHGNTR"/>
</dbReference>
<dbReference type="PROSITE" id="PS50949">
    <property type="entry name" value="HTH_GNTR"/>
    <property type="match status" value="1"/>
</dbReference>
<dbReference type="OrthoDB" id="9781630at2"/>
<name>A0A1I3CGI4_9PLAN</name>
<dbReference type="EMBL" id="FOQD01000002">
    <property type="protein sequence ID" value="SFH73319.1"/>
    <property type="molecule type" value="Genomic_DNA"/>
</dbReference>
<reference evidence="6" key="1">
    <citation type="submission" date="2016-10" db="EMBL/GenBank/DDBJ databases">
        <authorList>
            <person name="Varghese N."/>
            <person name="Submissions S."/>
        </authorList>
    </citation>
    <scope>NUCLEOTIDE SEQUENCE [LARGE SCALE GENOMIC DNA]</scope>
    <source>
        <strain evidence="6">DSM 26348</strain>
    </source>
</reference>
<accession>A0A1I3CGI4</accession>
<dbReference type="PANTHER" id="PTHR43537:SF24">
    <property type="entry name" value="GLUCONATE OPERON TRANSCRIPTIONAL REPRESSOR"/>
    <property type="match status" value="1"/>
</dbReference>
<dbReference type="Pfam" id="PF00392">
    <property type="entry name" value="GntR"/>
    <property type="match status" value="1"/>
</dbReference>
<keyword evidence="6" id="KW-1185">Reference proteome</keyword>
<dbReference type="InterPro" id="IPR036388">
    <property type="entry name" value="WH-like_DNA-bd_sf"/>
</dbReference>
<dbReference type="Gene3D" id="1.20.120.530">
    <property type="entry name" value="GntR ligand-binding domain-like"/>
    <property type="match status" value="1"/>
</dbReference>